<accession>A0A292PL67</accession>
<protein>
    <submittedName>
        <fullName evidence="1">Uncharacterized protein</fullName>
    </submittedName>
</protein>
<keyword evidence="2" id="KW-1185">Reference proteome</keyword>
<dbReference type="EMBL" id="LN891142">
    <property type="protein sequence ID" value="CUS08256.1"/>
    <property type="molecule type" value="Genomic_DNA"/>
</dbReference>
<proteinExistence type="predicted"/>
<name>A0A292PL67_9PEZI</name>
<dbReference type="AlphaFoldDB" id="A0A292PL67"/>
<dbReference type="Proteomes" id="UP001412239">
    <property type="component" value="Unassembled WGS sequence"/>
</dbReference>
<sequence>MPPRQSGRAPAPVPLAYLPSNAAFVNDSESLNHSDISSGRCLRQMYGGGYGPTFTAFFMKYKEKIRNADMEYEASESSPVSSDIPRLPITRPMASNLSLKPNRGHHFNVFAILMATKAGCQYAKGWKEPDSGNIGNAGQVNKSYRFTGYFALNGSRV</sequence>
<gene>
    <name evidence="1" type="ORF">GSTUAT00007650001</name>
</gene>
<evidence type="ECO:0000313" key="2">
    <source>
        <dbReference type="Proteomes" id="UP001412239"/>
    </source>
</evidence>
<reference evidence="1" key="1">
    <citation type="submission" date="2015-10" db="EMBL/GenBank/DDBJ databases">
        <authorList>
            <person name="Regsiter A."/>
            <person name="william w."/>
        </authorList>
    </citation>
    <scope>NUCLEOTIDE SEQUENCE</scope>
    <source>
        <strain evidence="1">Montdore</strain>
    </source>
</reference>
<evidence type="ECO:0000313" key="1">
    <source>
        <dbReference type="EMBL" id="CUS08256.1"/>
    </source>
</evidence>
<organism evidence="1 2">
    <name type="scientific">Tuber aestivum</name>
    <name type="common">summer truffle</name>
    <dbReference type="NCBI Taxonomy" id="59557"/>
    <lineage>
        <taxon>Eukaryota</taxon>
        <taxon>Fungi</taxon>
        <taxon>Dikarya</taxon>
        <taxon>Ascomycota</taxon>
        <taxon>Pezizomycotina</taxon>
        <taxon>Pezizomycetes</taxon>
        <taxon>Pezizales</taxon>
        <taxon>Tuberaceae</taxon>
        <taxon>Tuber</taxon>
    </lineage>
</organism>